<dbReference type="STRING" id="582899.Hden_2501"/>
<evidence type="ECO:0008006" key="3">
    <source>
        <dbReference type="Google" id="ProtNLM"/>
    </source>
</evidence>
<dbReference type="RefSeq" id="WP_013216456.1">
    <property type="nucleotide sequence ID" value="NC_014313.1"/>
</dbReference>
<evidence type="ECO:0000313" key="1">
    <source>
        <dbReference type="EMBL" id="ADJ24297.1"/>
    </source>
</evidence>
<dbReference type="InterPro" id="IPR019660">
    <property type="entry name" value="Put_sensory_transdc_reg_YbjN"/>
</dbReference>
<evidence type="ECO:0000313" key="2">
    <source>
        <dbReference type="Proteomes" id="UP000002033"/>
    </source>
</evidence>
<accession>D8JSK3</accession>
<reference evidence="2" key="1">
    <citation type="journal article" date="2011" name="J. Bacteriol.">
        <title>Genome sequences of eight morphologically diverse alphaproteobacteria.</title>
        <authorList>
            <consortium name="US DOE Joint Genome Institute"/>
            <person name="Brown P.J."/>
            <person name="Kysela D.T."/>
            <person name="Buechlein A."/>
            <person name="Hemmerich C."/>
            <person name="Brun Y.V."/>
        </authorList>
    </citation>
    <scope>NUCLEOTIDE SEQUENCE [LARGE SCALE GENOMIC DNA]</scope>
    <source>
        <strain evidence="2">ATCC 51888 / DSM 1869 / NCIB 11706 / TK 0415</strain>
    </source>
</reference>
<dbReference type="KEGG" id="hdn:Hden_2501"/>
<dbReference type="EMBL" id="CP002083">
    <property type="protein sequence ID" value="ADJ24297.1"/>
    <property type="molecule type" value="Genomic_DNA"/>
</dbReference>
<dbReference type="CDD" id="cd17033">
    <property type="entry name" value="DR1245-like"/>
    <property type="match status" value="1"/>
</dbReference>
<dbReference type="Pfam" id="PF10722">
    <property type="entry name" value="YbjN"/>
    <property type="match status" value="1"/>
</dbReference>
<dbReference type="AlphaFoldDB" id="D8JSK3"/>
<protein>
    <recommendedName>
        <fullName evidence="3">YbjN domain-containing protein</fullName>
    </recommendedName>
</protein>
<dbReference type="eggNOG" id="COG5465">
    <property type="taxonomic scope" value="Bacteria"/>
</dbReference>
<proteinExistence type="predicted"/>
<dbReference type="OrthoDB" id="9792176at2"/>
<keyword evidence="2" id="KW-1185">Reference proteome</keyword>
<dbReference type="Proteomes" id="UP000002033">
    <property type="component" value="Chromosome"/>
</dbReference>
<sequence>MAVAEQKTDRVLNPIDLIEQLANGHDWPHDRASDEEMTLIVAGTWADYHISINWREDLEALHLACAFDFRVPENRLTEMYRLVAQINEQLWLGHFDLWTREGLVMFRHALLLNGAVATVAQCEAMLKAALEGCERYYQAFQFVVWAGKESREALVSTMFETQGQA</sequence>
<gene>
    <name evidence="1" type="ordered locus">Hden_2501</name>
</gene>
<organism evidence="1 2">
    <name type="scientific">Hyphomicrobium denitrificans (strain ATCC 51888 / DSM 1869 / NCIMB 11706 / TK 0415)</name>
    <dbReference type="NCBI Taxonomy" id="582899"/>
    <lineage>
        <taxon>Bacteria</taxon>
        <taxon>Pseudomonadati</taxon>
        <taxon>Pseudomonadota</taxon>
        <taxon>Alphaproteobacteria</taxon>
        <taxon>Hyphomicrobiales</taxon>
        <taxon>Hyphomicrobiaceae</taxon>
        <taxon>Hyphomicrobium</taxon>
    </lineage>
</organism>
<dbReference type="HOGENOM" id="CLU_109255_0_0_5"/>
<name>D8JSK3_HYPDA</name>